<keyword evidence="4" id="KW-0808">Transferase</keyword>
<dbReference type="GO" id="GO:0005524">
    <property type="term" value="F:ATP binding"/>
    <property type="evidence" value="ECO:0007669"/>
    <property type="project" value="UniProtKB-UniRule"/>
</dbReference>
<dbReference type="InterPro" id="IPR000719">
    <property type="entry name" value="Prot_kinase_dom"/>
</dbReference>
<dbReference type="GO" id="GO:0004674">
    <property type="term" value="F:protein serine/threonine kinase activity"/>
    <property type="evidence" value="ECO:0007669"/>
    <property type="project" value="UniProtKB-KW"/>
</dbReference>
<dbReference type="SMART" id="SM00220">
    <property type="entry name" value="S_TKc"/>
    <property type="match status" value="1"/>
</dbReference>
<dbReference type="PROSITE" id="PS00107">
    <property type="entry name" value="PROTEIN_KINASE_ATP"/>
    <property type="match status" value="1"/>
</dbReference>
<name>E4YG99_OIKDI</name>
<gene>
    <name evidence="6" type="ORF">GSOID_T00024548001</name>
</gene>
<comment type="similarity">
    <text evidence="4">Belongs to the protein kinase superfamily.</text>
</comment>
<reference evidence="6" key="1">
    <citation type="journal article" date="2010" name="Science">
        <title>Plasticity of animal genome architecture unmasked by rapid evolution of a pelagic tunicate.</title>
        <authorList>
            <person name="Denoeud F."/>
            <person name="Henriet S."/>
            <person name="Mungpakdee S."/>
            <person name="Aury J.M."/>
            <person name="Da Silva C."/>
            <person name="Brinkmann H."/>
            <person name="Mikhaleva J."/>
            <person name="Olsen L.C."/>
            <person name="Jubin C."/>
            <person name="Canestro C."/>
            <person name="Bouquet J.M."/>
            <person name="Danks G."/>
            <person name="Poulain J."/>
            <person name="Campsteijn C."/>
            <person name="Adamski M."/>
            <person name="Cross I."/>
            <person name="Yadetie F."/>
            <person name="Muffato M."/>
            <person name="Louis A."/>
            <person name="Butcher S."/>
            <person name="Tsagkogeorga G."/>
            <person name="Konrad A."/>
            <person name="Singh S."/>
            <person name="Jensen M.F."/>
            <person name="Cong E.H."/>
            <person name="Eikeseth-Otteraa H."/>
            <person name="Noel B."/>
            <person name="Anthouard V."/>
            <person name="Porcel B.M."/>
            <person name="Kachouri-Lafond R."/>
            <person name="Nishino A."/>
            <person name="Ugolini M."/>
            <person name="Chourrout P."/>
            <person name="Nishida H."/>
            <person name="Aasland R."/>
            <person name="Huzurbazar S."/>
            <person name="Westhof E."/>
            <person name="Delsuc F."/>
            <person name="Lehrach H."/>
            <person name="Reinhardt R."/>
            <person name="Weissenbach J."/>
            <person name="Roy S.W."/>
            <person name="Artiguenave F."/>
            <person name="Postlethwait J.H."/>
            <person name="Manak J.R."/>
            <person name="Thompson E.M."/>
            <person name="Jaillon O."/>
            <person name="Du Pasquier L."/>
            <person name="Boudinot P."/>
            <person name="Liberles D.A."/>
            <person name="Volff J.N."/>
            <person name="Philippe H."/>
            <person name="Lenhard B."/>
            <person name="Roest Crollius H."/>
            <person name="Wincker P."/>
            <person name="Chourrout D."/>
        </authorList>
    </citation>
    <scope>NUCLEOTIDE SEQUENCE [LARGE SCALE GENOMIC DNA]</scope>
</reference>
<evidence type="ECO:0000259" key="5">
    <source>
        <dbReference type="PROSITE" id="PS50011"/>
    </source>
</evidence>
<keyword evidence="1 3" id="KW-0547">Nucleotide-binding</keyword>
<dbReference type="PANTHER" id="PTHR24347">
    <property type="entry name" value="SERINE/THREONINE-PROTEIN KINASE"/>
    <property type="match status" value="1"/>
</dbReference>
<dbReference type="Gene3D" id="1.10.510.10">
    <property type="entry name" value="Transferase(Phosphotransferase) domain 1"/>
    <property type="match status" value="1"/>
</dbReference>
<accession>E4YG99</accession>
<dbReference type="Proteomes" id="UP000011014">
    <property type="component" value="Unassembled WGS sequence"/>
</dbReference>
<dbReference type="InterPro" id="IPR011009">
    <property type="entry name" value="Kinase-like_dom_sf"/>
</dbReference>
<evidence type="ECO:0000256" key="1">
    <source>
        <dbReference type="ARBA" id="ARBA00022741"/>
    </source>
</evidence>
<keyword evidence="4" id="KW-0723">Serine/threonine-protein kinase</keyword>
<feature type="binding site" evidence="3">
    <location>
        <position position="115"/>
    </location>
    <ligand>
        <name>ATP</name>
        <dbReference type="ChEBI" id="CHEBI:30616"/>
    </ligand>
</feature>
<organism evidence="6">
    <name type="scientific">Oikopleura dioica</name>
    <name type="common">Tunicate</name>
    <dbReference type="NCBI Taxonomy" id="34765"/>
    <lineage>
        <taxon>Eukaryota</taxon>
        <taxon>Metazoa</taxon>
        <taxon>Chordata</taxon>
        <taxon>Tunicata</taxon>
        <taxon>Appendicularia</taxon>
        <taxon>Copelata</taxon>
        <taxon>Oikopleuridae</taxon>
        <taxon>Oikopleura</taxon>
    </lineage>
</organism>
<dbReference type="EMBL" id="FN654516">
    <property type="protein sequence ID" value="CBY34523.1"/>
    <property type="molecule type" value="Genomic_DNA"/>
</dbReference>
<sequence length="345" mass="39880">MMVTKLEDLFDTAYTFIACPSLRSKIIPRDLKLHKDEIKALPNRHSNTQTRVQRKSSLREFKTGSLTRHNSEYGSFIWPKSIRAQFLMGEKLGDGHFAEVRRAVDKRNHEDVAVKVIDITNLKVAEQEIKIMKRIVHPNVVRLLEEHQTKHHIYLILELITGGDLYDFITQSEVHCQEQACQFTYNLANALHYLHSFRIVHRDIKPENLLVHCYPDGSKRLKLCDFGLATVKSKYEKLVQLCGTPTYAAPEMITGRGYDEGVDVWALGVITYIMLCGFSPFISDTGNEEELFHIIMNGSFEFPSPYWDEVDMEAQDFIIITMQKDCDRRPTAGDLLNHKWLDRYG</sequence>
<dbReference type="PROSITE" id="PS50011">
    <property type="entry name" value="PROTEIN_KINASE_DOM"/>
    <property type="match status" value="1"/>
</dbReference>
<proteinExistence type="inferred from homology"/>
<keyword evidence="4" id="KW-0418">Kinase</keyword>
<evidence type="ECO:0000256" key="2">
    <source>
        <dbReference type="ARBA" id="ARBA00022840"/>
    </source>
</evidence>
<dbReference type="PROSITE" id="PS00108">
    <property type="entry name" value="PROTEIN_KINASE_ST"/>
    <property type="match status" value="1"/>
</dbReference>
<keyword evidence="2 3" id="KW-0067">ATP-binding</keyword>
<evidence type="ECO:0000313" key="6">
    <source>
        <dbReference type="EMBL" id="CBY34523.1"/>
    </source>
</evidence>
<dbReference type="FunFam" id="1.10.510.10:FF:000571">
    <property type="entry name" value="Maternal embryonic leucine zipper kinase"/>
    <property type="match status" value="1"/>
</dbReference>
<dbReference type="InterPro" id="IPR017441">
    <property type="entry name" value="Protein_kinase_ATP_BS"/>
</dbReference>
<feature type="domain" description="Protein kinase" evidence="5">
    <location>
        <begin position="86"/>
        <end position="341"/>
    </location>
</feature>
<evidence type="ECO:0000256" key="4">
    <source>
        <dbReference type="RuleBase" id="RU000304"/>
    </source>
</evidence>
<dbReference type="Pfam" id="PF00069">
    <property type="entry name" value="Pkinase"/>
    <property type="match status" value="1"/>
</dbReference>
<dbReference type="InterPro" id="IPR008271">
    <property type="entry name" value="Ser/Thr_kinase_AS"/>
</dbReference>
<dbReference type="AlphaFoldDB" id="E4YG99"/>
<protein>
    <recommendedName>
        <fullName evidence="5">Protein kinase domain-containing protein</fullName>
    </recommendedName>
</protein>
<dbReference type="SUPFAM" id="SSF56112">
    <property type="entry name" value="Protein kinase-like (PK-like)"/>
    <property type="match status" value="1"/>
</dbReference>
<evidence type="ECO:0000256" key="3">
    <source>
        <dbReference type="PROSITE-ProRule" id="PRU10141"/>
    </source>
</evidence>